<feature type="domain" description="SAC" evidence="9">
    <location>
        <begin position="146"/>
        <end position="521"/>
    </location>
</feature>
<dbReference type="CDD" id="cd00432">
    <property type="entry name" value="Ribosomal_L18_L5e"/>
    <property type="match status" value="2"/>
</dbReference>
<accession>A0A498HZ78</accession>
<feature type="compositionally biased region" description="Basic and acidic residues" evidence="7">
    <location>
        <begin position="1948"/>
        <end position="1958"/>
    </location>
</feature>
<comment type="similarity">
    <text evidence="2">Belongs to the universal ribosomal protein uL18 family.</text>
</comment>
<dbReference type="Pfam" id="PF14204">
    <property type="entry name" value="Ribosomal_L18_c"/>
    <property type="match status" value="2"/>
</dbReference>
<dbReference type="STRING" id="3750.A0A498HZ78"/>
<dbReference type="Pfam" id="PF24765">
    <property type="entry name" value="SAC9_C"/>
    <property type="match status" value="1"/>
</dbReference>
<dbReference type="PROSITE" id="PS50020">
    <property type="entry name" value="WW_DOMAIN_2"/>
    <property type="match status" value="1"/>
</dbReference>
<dbReference type="HAMAP" id="MF_01337_A">
    <property type="entry name" value="Ribosomal_uL18_A"/>
    <property type="match status" value="1"/>
</dbReference>
<dbReference type="InterPro" id="IPR057553">
    <property type="entry name" value="SAC9_GBDL_2nd"/>
</dbReference>
<evidence type="ECO:0000256" key="1">
    <source>
        <dbReference type="ARBA" id="ARBA00004496"/>
    </source>
</evidence>
<organism evidence="10 11">
    <name type="scientific">Malus domestica</name>
    <name type="common">Apple</name>
    <name type="synonym">Pyrus malus</name>
    <dbReference type="NCBI Taxonomy" id="3750"/>
    <lineage>
        <taxon>Eukaryota</taxon>
        <taxon>Viridiplantae</taxon>
        <taxon>Streptophyta</taxon>
        <taxon>Embryophyta</taxon>
        <taxon>Tracheophyta</taxon>
        <taxon>Spermatophyta</taxon>
        <taxon>Magnoliopsida</taxon>
        <taxon>eudicotyledons</taxon>
        <taxon>Gunneridae</taxon>
        <taxon>Pentapetalae</taxon>
        <taxon>rosids</taxon>
        <taxon>fabids</taxon>
        <taxon>Rosales</taxon>
        <taxon>Rosaceae</taxon>
        <taxon>Amygdaloideae</taxon>
        <taxon>Maleae</taxon>
        <taxon>Malus</taxon>
    </lineage>
</organism>
<comment type="caution">
    <text evidence="10">The sequence shown here is derived from an EMBL/GenBank/DDBJ whole genome shotgun (WGS) entry which is preliminary data.</text>
</comment>
<reference evidence="10 11" key="1">
    <citation type="submission" date="2018-10" db="EMBL/GenBank/DDBJ databases">
        <title>A high-quality apple genome assembly.</title>
        <authorList>
            <person name="Hu J."/>
        </authorList>
    </citation>
    <scope>NUCLEOTIDE SEQUENCE [LARGE SCALE GENOMIC DNA]</scope>
    <source>
        <strain evidence="11">cv. HFTH1</strain>
        <tissue evidence="10">Young leaf</tissue>
    </source>
</reference>
<evidence type="ECO:0000259" key="8">
    <source>
        <dbReference type="PROSITE" id="PS50020"/>
    </source>
</evidence>
<evidence type="ECO:0000256" key="4">
    <source>
        <dbReference type="ARBA" id="ARBA00022490"/>
    </source>
</evidence>
<dbReference type="Pfam" id="PF24791">
    <property type="entry name" value="SAC9_C8D"/>
    <property type="match status" value="1"/>
</dbReference>
<dbReference type="GO" id="GO:0051301">
    <property type="term" value="P:cell division"/>
    <property type="evidence" value="ECO:0007669"/>
    <property type="project" value="UniProtKB-ARBA"/>
</dbReference>
<dbReference type="Proteomes" id="UP000290289">
    <property type="component" value="Chromosome 15"/>
</dbReference>
<dbReference type="InterPro" id="IPR036020">
    <property type="entry name" value="WW_dom_sf"/>
</dbReference>
<comment type="subunit">
    <text evidence="3">Component of the large ribosomal subunit (LSU).</text>
</comment>
<dbReference type="Gene3D" id="3.30.420.100">
    <property type="match status" value="2"/>
</dbReference>
<dbReference type="InterPro" id="IPR057557">
    <property type="entry name" value="SAC9_C8D"/>
</dbReference>
<feature type="compositionally biased region" description="Low complexity" evidence="7">
    <location>
        <begin position="2298"/>
        <end position="2307"/>
    </location>
</feature>
<sequence length="2361" mass="261686">MESAGGGIRETSVIVVTLDTGEVYIIASLSSRLDTQVIHVDPTTGVLRYNAKPGFDVFKSEKEALDYITDGSHWSCRSTTYAHAILGYAALGSIGLLLVATKLTASVPNLPGGGCIYTVTESQWIKIQLQNPQPQGKGEEKNVNELTDLDINGKHYFCEARDITRPFPSRMSLREPDDEFVWNAWFSMPFKNIGLSQHCVTLLQGFAECRTFGTLGKVDGIVALIARRSRLHPGTRYLARGLNSCFSTGNEVECEQLVWVPRRAGQTVPFNTYVWRRGTIPIWWGAELKITAAEAEIYVSDSDPYKGSAEYYQRLSKRYDARNFDVAFGGSRNRKAFVPIVCINLLRSGEGKSECILVQHFEESLNYIKSTGKLPYTRIHLINYDWHASIKLKGEQQTIEGLWKHLKAHTVSIGISEGDFLPSRERIKDCRGEIIYNDDFEGAFCLRSRQNGVIRFNCADSLDRTNAASYFGSLQVFMEQCRRLCISLDSDLAFGYQSMSNYGGYTAPLPPGWEKRSDAVTGKTFYVDHNTRTTTWTHPCPDKPWKRFDMAFEEFKRSTILSPVSQLADIFLLAGDIHATLYTGSKAMHSQILSIFNDDAGKFKQFSAAQNMKITLQRRYKNAVVDSSRQKQLEIFLGMRLFKHLPSVSFHPLNVVSRPSGFFLKPVANMFPSSNGGASLLSFKRKDLVWVCPQAADVVELFIYLGEPCHVCQLLLTISHGVDDSTYPSTVDVRTGRSLDGLKLVLEGASIPHCVNGTNLLIPLTGAISPEDMAVTGAGSRLHAQDTSSLPLLYDFEELEGELDFLTRVVALTFYPAVSGKSPITFGEIEVLGVSLPWKGVFTNEGPGASLPEQAKNLQNENNLFSTGSKTNPFSGASSNEYVTVPVQPSASANNLVDLLTGEVVLSEHFAAPVIGNAEDKGGDLLDFLDQAIVEYHGAETDHKSHDGKPLDSSSQQYIDCLKSIAGPRMEKKLNFMEAMKLEIERLRLDISAAERDRALLSIGTDPATINPNVLLDERYMGRLCRVANSVALLGQASLEDKITSAVGLETTDDTAIDFWNITSFGERCYGGTCEVRAETNAPTRASFSESSGGVSPSLFLCSQCERKVCKVCCAGRGALLVAGYGSREAMSYNGVVNQGGSGHGFQVDVSTNHTVVLDSVICKRCCDDTVLDALILDYVRVLVSKRRSARADSAAHEALNQVIGYSVRNCLSERNQSPDRPRTIKVLQKLLGSVESLAEFPFASFLHSVETGADSAPFLSLLAPLESGSRHSYWKAPPSTTSVEFVIVLGTLSDVSGVVLLISPCGYSEADAPTVQIWASNKIHKEERSCMGKWDLQSQITSSSEYYGPEKSVRENEVPRHVKFEFGNPVRCRIIWITLRLQRPGSKSLNLDNLNLLSLDENPFAEVTRRASFGGKVEREPCIHAKRILVVGSSVKKEMVDTSQASDPMNLKGWLERSPPLNRFRVPIEAERLLDHDIILEQYLSPASPLLAGFRLDAFGAIRPLVTHSPFSNAHIWDTSATLVDERHISPAVLYIQVSAVQEPHSIVPIAEYRLPEAKSGTAMYFDFPREIQTRRIMFKLLGDITAFADDPTEQDDAGSRGVPVAAGLSLANKIKLYYYADPYELGKWASLSAPFVKSQKSRAYFKRFQVKYKRRREGKTDYRARIRLINQDKNKYNTPKYRFVTNKDIVAQIVSASIAGDLVLAAAYAHELPHYGLEVGLTNYAAAYCTGLLLARRVLKKLEMDDEYEGNVEATGEDYSVEPAESRRPFRALLDVGLIRTTTGNRVFGALKGALDGGLDIPHSEKRFAGFSKDSKQLDAEVHRKYIYGGHVAAYMNTLGEDEPEKYQTHFSEYIKKGIEADNIEELYKKVHAAIRADPTAKKTEKQPPKEHKRYNLKKLTFDERKKKLVERLTAFNDAANEDDDDDELSPKLRNQGPTSRGSKSSTREGEGKTDYRARIRLINQDKNKYNTPKYRFVTNKDIVAQITSASIAGDLVLAAAYAHELPCYGLEVGLTNYAAAYCTGLLLARRVLKKLEMDDEYEGNVEATGEDYSVEPAESRRPFRALLDVGLIRTTTGNRVFGALKGALDGGLDIPHSEKRFAGFSKDSKQLDPEVHRKYIYGGHVAAYMRTLAEDEPEKYQSHFSEYIKKCIEADNIEELYKKVHAAIRADPTIKKTEKPAPQEHKRYNLKKLTFDERKMKLVERLKAFNDAGNDDDKIMAHSLASPPPTTAAATSISTAAAKKTARFRSVGFQNVRASDQVSDDSNAANNNLVHRRNVGLGLAGAVLSFTVGDPNSSANAAARRPPPPPAQEEKEKKDPNVSGVLAKVLASKKRKEAMKQSVAKLREKGKPIQAPSE</sequence>
<dbReference type="InterPro" id="IPR057555">
    <property type="entry name" value="SAC9_GBDL_1st"/>
</dbReference>
<dbReference type="GO" id="GO:0016791">
    <property type="term" value="F:phosphatase activity"/>
    <property type="evidence" value="ECO:0007669"/>
    <property type="project" value="InterPro"/>
</dbReference>
<protein>
    <submittedName>
        <fullName evidence="10">Uncharacterized protein</fullName>
    </submittedName>
</protein>
<feature type="region of interest" description="Disordered" evidence="7">
    <location>
        <begin position="1881"/>
        <end position="1900"/>
    </location>
</feature>
<evidence type="ECO:0000313" key="11">
    <source>
        <dbReference type="Proteomes" id="UP000290289"/>
    </source>
</evidence>
<dbReference type="GO" id="GO:0009965">
    <property type="term" value="P:leaf morphogenesis"/>
    <property type="evidence" value="ECO:0007669"/>
    <property type="project" value="UniProtKB-ARBA"/>
</dbReference>
<dbReference type="FunFam" id="3.30.420.100:FF:000002">
    <property type="entry name" value="60S ribosomal protein L5"/>
    <property type="match status" value="2"/>
</dbReference>
<dbReference type="Pfam" id="PF00397">
    <property type="entry name" value="WW"/>
    <property type="match status" value="1"/>
</dbReference>
<evidence type="ECO:0000256" key="2">
    <source>
        <dbReference type="ARBA" id="ARBA00007116"/>
    </source>
</evidence>
<dbReference type="Gene3D" id="2.20.70.10">
    <property type="match status" value="1"/>
</dbReference>
<keyword evidence="5" id="KW-0689">Ribosomal protein</keyword>
<feature type="region of interest" description="Disordered" evidence="7">
    <location>
        <begin position="2298"/>
        <end position="2361"/>
    </location>
</feature>
<dbReference type="InterPro" id="IPR005485">
    <property type="entry name" value="Rbsml_uL18_euk_arch"/>
</dbReference>
<dbReference type="GO" id="GO:0009955">
    <property type="term" value="P:adaxial/abaxial pattern specification"/>
    <property type="evidence" value="ECO:0007669"/>
    <property type="project" value="UniProtKB-ARBA"/>
</dbReference>
<dbReference type="SMART" id="SM00456">
    <property type="entry name" value="WW"/>
    <property type="match status" value="1"/>
</dbReference>
<dbReference type="PROSITE" id="PS01159">
    <property type="entry name" value="WW_DOMAIN_1"/>
    <property type="match status" value="1"/>
</dbReference>
<name>A0A498HZ78_MALDO</name>
<feature type="compositionally biased region" description="Polar residues" evidence="7">
    <location>
        <begin position="1938"/>
        <end position="1947"/>
    </location>
</feature>
<evidence type="ECO:0000313" key="10">
    <source>
        <dbReference type="EMBL" id="RXH74223.1"/>
    </source>
</evidence>
<dbReference type="Pfam" id="PF17144">
    <property type="entry name" value="Ribosomal_L5e"/>
    <property type="match status" value="2"/>
</dbReference>
<dbReference type="Pfam" id="PF24789">
    <property type="entry name" value="SAC9_GBDL_2nd"/>
    <property type="match status" value="1"/>
</dbReference>
<dbReference type="Pfam" id="PF24790">
    <property type="entry name" value="SAC9_GBDL_1st"/>
    <property type="match status" value="1"/>
</dbReference>
<feature type="region of interest" description="Disordered" evidence="7">
    <location>
        <begin position="1922"/>
        <end position="1958"/>
    </location>
</feature>
<evidence type="ECO:0000256" key="7">
    <source>
        <dbReference type="SAM" id="MobiDB-lite"/>
    </source>
</evidence>
<dbReference type="PANTHER" id="PTHR46817:SF1">
    <property type="entry name" value="SAC DOMAIN-CONTAINING PROTEIN"/>
    <property type="match status" value="1"/>
</dbReference>
<evidence type="ECO:0000259" key="9">
    <source>
        <dbReference type="PROSITE" id="PS50275"/>
    </source>
</evidence>
<dbReference type="Pfam" id="PF02383">
    <property type="entry name" value="Syja_N"/>
    <property type="match status" value="1"/>
</dbReference>
<dbReference type="SUPFAM" id="SSF53137">
    <property type="entry name" value="Translational machinery components"/>
    <property type="match status" value="2"/>
</dbReference>
<feature type="compositionally biased region" description="Basic and acidic residues" evidence="7">
    <location>
        <begin position="1881"/>
        <end position="1892"/>
    </location>
</feature>
<proteinExistence type="inferred from homology"/>
<dbReference type="SUPFAM" id="SSF51045">
    <property type="entry name" value="WW domain"/>
    <property type="match status" value="1"/>
</dbReference>
<dbReference type="InterPro" id="IPR002013">
    <property type="entry name" value="SAC_dom"/>
</dbReference>
<feature type="domain" description="WW" evidence="8">
    <location>
        <begin position="507"/>
        <end position="541"/>
    </location>
</feature>
<dbReference type="InterPro" id="IPR057554">
    <property type="entry name" value="SAC9_C"/>
</dbReference>
<keyword evidence="4" id="KW-0963">Cytoplasm</keyword>
<dbReference type="PANTHER" id="PTHR46817">
    <property type="entry name" value="PHOSPHOINOSITIDE PHOSPHATASE SAC9-RELATED"/>
    <property type="match status" value="1"/>
</dbReference>
<gene>
    <name evidence="10" type="ORF">DVH24_028944</name>
</gene>
<dbReference type="PRINTS" id="PR00058">
    <property type="entry name" value="RIBOSOMALL5"/>
</dbReference>
<keyword evidence="6" id="KW-0687">Ribonucleoprotein</keyword>
<dbReference type="GO" id="GO:0005840">
    <property type="term" value="C:ribosome"/>
    <property type="evidence" value="ECO:0007669"/>
    <property type="project" value="UniProtKB-KW"/>
</dbReference>
<dbReference type="GO" id="GO:0005737">
    <property type="term" value="C:cytoplasm"/>
    <property type="evidence" value="ECO:0007669"/>
    <property type="project" value="UniProtKB-SubCell"/>
</dbReference>
<dbReference type="PROSITE" id="PS50275">
    <property type="entry name" value="SAC"/>
    <property type="match status" value="1"/>
</dbReference>
<dbReference type="InterPro" id="IPR001202">
    <property type="entry name" value="WW_dom"/>
</dbReference>
<dbReference type="GO" id="GO:1990904">
    <property type="term" value="C:ribonucleoprotein complex"/>
    <property type="evidence" value="ECO:0007669"/>
    <property type="project" value="UniProtKB-KW"/>
</dbReference>
<keyword evidence="11" id="KW-1185">Reference proteome</keyword>
<dbReference type="GO" id="GO:0003735">
    <property type="term" value="F:structural constituent of ribosome"/>
    <property type="evidence" value="ECO:0007669"/>
    <property type="project" value="InterPro"/>
</dbReference>
<dbReference type="InterPro" id="IPR025607">
    <property type="entry name" value="Ribosomal_uL18_C_euk"/>
</dbReference>
<evidence type="ECO:0000256" key="3">
    <source>
        <dbReference type="ARBA" id="ARBA00011113"/>
    </source>
</evidence>
<dbReference type="GO" id="GO:0008097">
    <property type="term" value="F:5S rRNA binding"/>
    <property type="evidence" value="ECO:0007669"/>
    <property type="project" value="InterPro"/>
</dbReference>
<dbReference type="CDD" id="cd00201">
    <property type="entry name" value="WW"/>
    <property type="match status" value="1"/>
</dbReference>
<comment type="subcellular location">
    <subcellularLocation>
        <location evidence="1">Cytoplasm</location>
    </subcellularLocation>
</comment>
<dbReference type="EMBL" id="RDQH01000341">
    <property type="protein sequence ID" value="RXH74223.1"/>
    <property type="molecule type" value="Genomic_DNA"/>
</dbReference>
<evidence type="ECO:0000256" key="5">
    <source>
        <dbReference type="ARBA" id="ARBA00022980"/>
    </source>
</evidence>
<dbReference type="GO" id="GO:0006412">
    <property type="term" value="P:translation"/>
    <property type="evidence" value="ECO:0007669"/>
    <property type="project" value="InterPro"/>
</dbReference>
<dbReference type="InterPro" id="IPR057268">
    <property type="entry name" value="Ribosomal_L18"/>
</dbReference>
<evidence type="ECO:0000256" key="6">
    <source>
        <dbReference type="ARBA" id="ARBA00023274"/>
    </source>
</evidence>